<dbReference type="Proteomes" id="UP000756921">
    <property type="component" value="Unassembled WGS sequence"/>
</dbReference>
<dbReference type="EMBL" id="WJXW01000002">
    <property type="protein sequence ID" value="KAF9739703.1"/>
    <property type="molecule type" value="Genomic_DNA"/>
</dbReference>
<evidence type="ECO:0000256" key="1">
    <source>
        <dbReference type="SAM" id="MobiDB-lite"/>
    </source>
</evidence>
<organism evidence="2 3">
    <name type="scientific">Paraphaeosphaeria minitans</name>
    <dbReference type="NCBI Taxonomy" id="565426"/>
    <lineage>
        <taxon>Eukaryota</taxon>
        <taxon>Fungi</taxon>
        <taxon>Dikarya</taxon>
        <taxon>Ascomycota</taxon>
        <taxon>Pezizomycotina</taxon>
        <taxon>Dothideomycetes</taxon>
        <taxon>Pleosporomycetidae</taxon>
        <taxon>Pleosporales</taxon>
        <taxon>Massarineae</taxon>
        <taxon>Didymosphaeriaceae</taxon>
        <taxon>Paraphaeosphaeria</taxon>
    </lineage>
</organism>
<evidence type="ECO:0000313" key="2">
    <source>
        <dbReference type="EMBL" id="KAF9739703.1"/>
    </source>
</evidence>
<feature type="region of interest" description="Disordered" evidence="1">
    <location>
        <begin position="1"/>
        <end position="26"/>
    </location>
</feature>
<proteinExistence type="predicted"/>
<comment type="caution">
    <text evidence="2">The sequence shown here is derived from an EMBL/GenBank/DDBJ whole genome shotgun (WGS) entry which is preliminary data.</text>
</comment>
<reference evidence="2" key="1">
    <citation type="journal article" date="2020" name="Mol. Plant Microbe Interact.">
        <title>Genome Sequence of the Biocontrol Agent Coniothyrium minitans strain Conio (IMI 134523).</title>
        <authorList>
            <person name="Patel D."/>
            <person name="Shittu T.A."/>
            <person name="Baroncelli R."/>
            <person name="Muthumeenakshi S."/>
            <person name="Osborne T.H."/>
            <person name="Janganan T.K."/>
            <person name="Sreenivasaprasad S."/>
        </authorList>
    </citation>
    <scope>NUCLEOTIDE SEQUENCE</scope>
    <source>
        <strain evidence="2">Conio</strain>
    </source>
</reference>
<feature type="region of interest" description="Disordered" evidence="1">
    <location>
        <begin position="102"/>
        <end position="140"/>
    </location>
</feature>
<protein>
    <submittedName>
        <fullName evidence="2">Uncharacterized protein</fullName>
    </submittedName>
</protein>
<sequence>MRARRGNKQQGGGGKRRHPCKSGRTSHLTFAAASSLPFGHGRRKSLKSDNTCKCLERFSSFFWYTYSAQMVRPSEDKRRYRNYNTENAVPQHGQSPAQEEIILEDRRGPRHSSLTRQTRGERTFGGAEDDEHTGTTYLGV</sequence>
<gene>
    <name evidence="2" type="ORF">PMIN01_02337</name>
</gene>
<dbReference type="AlphaFoldDB" id="A0A9P6KU98"/>
<name>A0A9P6KU98_9PLEO</name>
<keyword evidence="3" id="KW-1185">Reference proteome</keyword>
<evidence type="ECO:0000313" key="3">
    <source>
        <dbReference type="Proteomes" id="UP000756921"/>
    </source>
</evidence>
<accession>A0A9P6KU98</accession>